<feature type="domain" description="ABC transmembrane type-1" evidence="8">
    <location>
        <begin position="95"/>
        <end position="313"/>
    </location>
</feature>
<dbReference type="InterPro" id="IPR000515">
    <property type="entry name" value="MetI-like"/>
</dbReference>
<comment type="subcellular location">
    <subcellularLocation>
        <location evidence="1">Cell membrane</location>
        <topology evidence="1">Multi-pass membrane protein</topology>
    </subcellularLocation>
</comment>
<dbReference type="SUPFAM" id="SSF161098">
    <property type="entry name" value="MetI-like"/>
    <property type="match status" value="1"/>
</dbReference>
<dbReference type="EMBL" id="UINC01001327">
    <property type="protein sequence ID" value="SUZ77708.1"/>
    <property type="molecule type" value="Genomic_DNA"/>
</dbReference>
<reference evidence="9" key="1">
    <citation type="submission" date="2018-05" db="EMBL/GenBank/DDBJ databases">
        <authorList>
            <person name="Lanie J.A."/>
            <person name="Ng W.-L."/>
            <person name="Kazmierczak K.M."/>
            <person name="Andrzejewski T.M."/>
            <person name="Davidsen T.M."/>
            <person name="Wayne K.J."/>
            <person name="Tettelin H."/>
            <person name="Glass J.I."/>
            <person name="Rusch D."/>
            <person name="Podicherti R."/>
            <person name="Tsui H.-C.T."/>
            <person name="Winkler M.E."/>
        </authorList>
    </citation>
    <scope>NUCLEOTIDE SEQUENCE</scope>
</reference>
<dbReference type="Pfam" id="PF00528">
    <property type="entry name" value="BPD_transp_1"/>
    <property type="match status" value="1"/>
</dbReference>
<evidence type="ECO:0000259" key="8">
    <source>
        <dbReference type="PROSITE" id="PS50928"/>
    </source>
</evidence>
<keyword evidence="3" id="KW-1003">Cell membrane</keyword>
<feature type="transmembrane region" description="Helical" evidence="7">
    <location>
        <begin position="134"/>
        <end position="162"/>
    </location>
</feature>
<feature type="transmembrane region" description="Helical" evidence="7">
    <location>
        <begin position="99"/>
        <end position="122"/>
    </location>
</feature>
<keyword evidence="5 7" id="KW-1133">Transmembrane helix</keyword>
<keyword evidence="6 7" id="KW-0472">Membrane</keyword>
<dbReference type="PROSITE" id="PS50928">
    <property type="entry name" value="ABC_TM1"/>
    <property type="match status" value="1"/>
</dbReference>
<accession>A0A381QFE0</accession>
<sequence length="327" mass="36214">MRTFIARRLLGAIPLVLGIATIIFFVVNLAPGDPADRFSSPTMSAEAREQVRVNMGLDQPIHIRYVRWLGALAQGDLGVSFSRNRPVVDIIQELLPNTLLLSFTAIGVAFVMGILLGILQAVRQYSLLDSIASIVGLFFYSMPSFWLALMMVLVFSLFASVWGWPISFPPSDIQDIDYAFFSPIEKVQDRLMHLALPATSLALVLAAGIARYTRTSMLEEIRQDFVRTARAKGLSEPVVIFKHTLRNALIPVITLVGLYLPFLFSGTVFIESVFAWPGMGKLVVDAILQRDYPIIMGGSLVFAMMVVVGNLVADVLYAVVDPRIRYD</sequence>
<evidence type="ECO:0000313" key="9">
    <source>
        <dbReference type="EMBL" id="SUZ77708.1"/>
    </source>
</evidence>
<keyword evidence="4 7" id="KW-0812">Transmembrane</keyword>
<evidence type="ECO:0000256" key="1">
    <source>
        <dbReference type="ARBA" id="ARBA00004651"/>
    </source>
</evidence>
<dbReference type="CDD" id="cd06261">
    <property type="entry name" value="TM_PBP2"/>
    <property type="match status" value="1"/>
</dbReference>
<evidence type="ECO:0000256" key="4">
    <source>
        <dbReference type="ARBA" id="ARBA00022692"/>
    </source>
</evidence>
<evidence type="ECO:0000256" key="7">
    <source>
        <dbReference type="SAM" id="Phobius"/>
    </source>
</evidence>
<dbReference type="PANTHER" id="PTHR43163:SF6">
    <property type="entry name" value="DIPEPTIDE TRANSPORT SYSTEM PERMEASE PROTEIN DPPB-RELATED"/>
    <property type="match status" value="1"/>
</dbReference>
<evidence type="ECO:0000256" key="6">
    <source>
        <dbReference type="ARBA" id="ARBA00023136"/>
    </source>
</evidence>
<dbReference type="GO" id="GO:0005886">
    <property type="term" value="C:plasma membrane"/>
    <property type="evidence" value="ECO:0007669"/>
    <property type="project" value="UniProtKB-SubCell"/>
</dbReference>
<protein>
    <recommendedName>
        <fullName evidence="8">ABC transmembrane type-1 domain-containing protein</fullName>
    </recommendedName>
</protein>
<dbReference type="Gene3D" id="1.10.3720.10">
    <property type="entry name" value="MetI-like"/>
    <property type="match status" value="1"/>
</dbReference>
<feature type="transmembrane region" description="Helical" evidence="7">
    <location>
        <begin position="248"/>
        <end position="274"/>
    </location>
</feature>
<dbReference type="Pfam" id="PF19300">
    <property type="entry name" value="BPD_transp_1_N"/>
    <property type="match status" value="1"/>
</dbReference>
<gene>
    <name evidence="9" type="ORF">METZ01_LOCUS30562</name>
</gene>
<name>A0A381QFE0_9ZZZZ</name>
<organism evidence="9">
    <name type="scientific">marine metagenome</name>
    <dbReference type="NCBI Taxonomy" id="408172"/>
    <lineage>
        <taxon>unclassified sequences</taxon>
        <taxon>metagenomes</taxon>
        <taxon>ecological metagenomes</taxon>
    </lineage>
</organism>
<feature type="transmembrane region" description="Helical" evidence="7">
    <location>
        <begin position="294"/>
        <end position="320"/>
    </location>
</feature>
<dbReference type="GO" id="GO:0055085">
    <property type="term" value="P:transmembrane transport"/>
    <property type="evidence" value="ECO:0007669"/>
    <property type="project" value="InterPro"/>
</dbReference>
<dbReference type="InterPro" id="IPR045621">
    <property type="entry name" value="BPD_transp_1_N"/>
</dbReference>
<keyword evidence="2" id="KW-0813">Transport</keyword>
<feature type="transmembrane region" description="Helical" evidence="7">
    <location>
        <begin position="9"/>
        <end position="30"/>
    </location>
</feature>
<dbReference type="AlphaFoldDB" id="A0A381QFE0"/>
<evidence type="ECO:0000256" key="2">
    <source>
        <dbReference type="ARBA" id="ARBA00022448"/>
    </source>
</evidence>
<dbReference type="InterPro" id="IPR035906">
    <property type="entry name" value="MetI-like_sf"/>
</dbReference>
<dbReference type="PANTHER" id="PTHR43163">
    <property type="entry name" value="DIPEPTIDE TRANSPORT SYSTEM PERMEASE PROTEIN DPPB-RELATED"/>
    <property type="match status" value="1"/>
</dbReference>
<feature type="transmembrane region" description="Helical" evidence="7">
    <location>
        <begin position="191"/>
        <end position="212"/>
    </location>
</feature>
<evidence type="ECO:0000256" key="3">
    <source>
        <dbReference type="ARBA" id="ARBA00022475"/>
    </source>
</evidence>
<evidence type="ECO:0000256" key="5">
    <source>
        <dbReference type="ARBA" id="ARBA00022989"/>
    </source>
</evidence>
<proteinExistence type="predicted"/>